<keyword evidence="8" id="KW-1185">Reference proteome</keyword>
<proteinExistence type="inferred from homology"/>
<feature type="transmembrane region" description="Helical" evidence="6">
    <location>
        <begin position="46"/>
        <end position="63"/>
    </location>
</feature>
<comment type="caution">
    <text evidence="7">The sequence shown here is derived from an EMBL/GenBank/DDBJ whole genome shotgun (WGS) entry which is preliminary data.</text>
</comment>
<dbReference type="InterPro" id="IPR006696">
    <property type="entry name" value="DUF423"/>
</dbReference>
<keyword evidence="4 6" id="KW-1133">Transmembrane helix</keyword>
<keyword evidence="5 6" id="KW-0472">Membrane</keyword>
<evidence type="ECO:0000256" key="6">
    <source>
        <dbReference type="SAM" id="Phobius"/>
    </source>
</evidence>
<organism evidence="7 8">
    <name type="scientific">Leeuwenhoekiella parthenopeia</name>
    <dbReference type="NCBI Taxonomy" id="2890320"/>
    <lineage>
        <taxon>Bacteria</taxon>
        <taxon>Pseudomonadati</taxon>
        <taxon>Bacteroidota</taxon>
        <taxon>Flavobacteriia</taxon>
        <taxon>Flavobacteriales</taxon>
        <taxon>Flavobacteriaceae</taxon>
        <taxon>Leeuwenhoekiella</taxon>
    </lineage>
</organism>
<dbReference type="PANTHER" id="PTHR43461:SF1">
    <property type="entry name" value="TRANSMEMBRANE PROTEIN 256"/>
    <property type="match status" value="1"/>
</dbReference>
<feature type="transmembrane region" description="Helical" evidence="6">
    <location>
        <begin position="69"/>
        <end position="89"/>
    </location>
</feature>
<protein>
    <submittedName>
        <fullName evidence="7">DUF423 domain-containing protein</fullName>
    </submittedName>
</protein>
<gene>
    <name evidence="7" type="ORF">LLW17_06825</name>
</gene>
<evidence type="ECO:0000313" key="7">
    <source>
        <dbReference type="EMBL" id="MCC4212426.1"/>
    </source>
</evidence>
<feature type="transmembrane region" description="Helical" evidence="6">
    <location>
        <begin position="101"/>
        <end position="125"/>
    </location>
</feature>
<feature type="transmembrane region" description="Helical" evidence="6">
    <location>
        <begin position="6"/>
        <end position="25"/>
    </location>
</feature>
<dbReference type="RefSeq" id="WP_228229518.1">
    <property type="nucleotide sequence ID" value="NZ_JAJGMW010000007.1"/>
</dbReference>
<comment type="similarity">
    <text evidence="2">Belongs to the UPF0382 family.</text>
</comment>
<accession>A0ABS8GRL4</accession>
<evidence type="ECO:0000256" key="1">
    <source>
        <dbReference type="ARBA" id="ARBA00004141"/>
    </source>
</evidence>
<reference evidence="7 8" key="1">
    <citation type="submission" date="2021-11" db="EMBL/GenBank/DDBJ databases">
        <title>Seasonal and diel survey of microbial diversity of the Tyrrhenian coast.</title>
        <authorList>
            <person name="Gattoni G."/>
            <person name="Corral P."/>
        </authorList>
    </citation>
    <scope>NUCLEOTIDE SEQUENCE [LARGE SCALE GENOMIC DNA]</scope>
    <source>
        <strain evidence="7 8">Mr9</strain>
    </source>
</reference>
<evidence type="ECO:0000256" key="2">
    <source>
        <dbReference type="ARBA" id="ARBA00009694"/>
    </source>
</evidence>
<dbReference type="EMBL" id="JAJGMW010000007">
    <property type="protein sequence ID" value="MCC4212426.1"/>
    <property type="molecule type" value="Genomic_DNA"/>
</dbReference>
<evidence type="ECO:0000256" key="5">
    <source>
        <dbReference type="ARBA" id="ARBA00023136"/>
    </source>
</evidence>
<keyword evidence="3 6" id="KW-0812">Transmembrane</keyword>
<name>A0ABS8GRL4_9FLAO</name>
<dbReference type="Proteomes" id="UP001197770">
    <property type="component" value="Unassembled WGS sequence"/>
</dbReference>
<evidence type="ECO:0000313" key="8">
    <source>
        <dbReference type="Proteomes" id="UP001197770"/>
    </source>
</evidence>
<comment type="subcellular location">
    <subcellularLocation>
        <location evidence="1">Membrane</location>
        <topology evidence="1">Multi-pass membrane protein</topology>
    </subcellularLocation>
</comment>
<evidence type="ECO:0000256" key="3">
    <source>
        <dbReference type="ARBA" id="ARBA00022692"/>
    </source>
</evidence>
<dbReference type="PANTHER" id="PTHR43461">
    <property type="entry name" value="TRANSMEMBRANE PROTEIN 256"/>
    <property type="match status" value="1"/>
</dbReference>
<evidence type="ECO:0000256" key="4">
    <source>
        <dbReference type="ARBA" id="ARBA00022989"/>
    </source>
</evidence>
<dbReference type="Pfam" id="PF04241">
    <property type="entry name" value="DUF423"/>
    <property type="match status" value="1"/>
</dbReference>
<sequence>MEILMSQFFGALYGFLAIVLGAFGAHALKKRFTQEQLASFETGVKYQMYHALLLLVLSFNLGFNTALEGYIITCLILGTFLFSFSIYGLCLSGALGRKWKFLGPVTPLGGLLLATGWLLLAYIFIKDFMF</sequence>